<evidence type="ECO:0000256" key="1">
    <source>
        <dbReference type="SAM" id="MobiDB-lite"/>
    </source>
</evidence>
<reference evidence="2" key="1">
    <citation type="submission" date="2019-05" db="EMBL/GenBank/DDBJ databases">
        <title>Annotation for the trematode Fasciolopsis buski.</title>
        <authorList>
            <person name="Choi Y.-J."/>
        </authorList>
    </citation>
    <scope>NUCLEOTIDE SEQUENCE</scope>
    <source>
        <strain evidence="2">HT</strain>
        <tissue evidence="2">Whole worm</tissue>
    </source>
</reference>
<proteinExistence type="predicted"/>
<feature type="compositionally biased region" description="Basic and acidic residues" evidence="1">
    <location>
        <begin position="351"/>
        <end position="360"/>
    </location>
</feature>
<gene>
    <name evidence="2" type="ORF">FBUS_06413</name>
</gene>
<protein>
    <submittedName>
        <fullName evidence="2">Uncharacterized protein</fullName>
    </submittedName>
</protein>
<feature type="region of interest" description="Disordered" evidence="1">
    <location>
        <begin position="298"/>
        <end position="322"/>
    </location>
</feature>
<sequence>MDGLGLFSLCAQKTSSQDTRHWNERTDYRQRSRKSPSGGKTNERYRTESDVHLSLTDSDEDCPVLQRVTGPAGDDQPSSTDIARSKQNVSEWLTTYVDNGPTNWEKIDMISVASTFTDSQRRENRRRRSEPDPELCILLDSLDAMHDADKDAPDQISDNSSQRTLAEEKPETEEVCDRNDEPPPCQTRPDSNSLISERTKEDPETNRQVDSRQEYLVRDQAAKLIQGFWRRHRRRKLAAQAALRRMMAEQKRRLDDTVRSQGMPLRAVQARQKQMNEKRVLEEHRKKIMVLRARQSHPDTGVVNNPAKNVQSVKEKQSSNTPQVILRKPASPMITPRHIRQSDALSRSTSSKKELMKNESTEAPSESTFCNDEEADIHLANDVEAQCESNSSGGSTMDEIMHDLGRLESVDEANHEDVTADFFRMNLTTASLTDPEIQSKPKDWSEMLHEIHRVLSEPDEMEYYLPQTAARLLRRQSEATLTKAAHSNGLLRPATVDSGISKMRNGADMSQQPGLLTMRNLQEHTR</sequence>
<comment type="caution">
    <text evidence="2">The sequence shown here is derived from an EMBL/GenBank/DDBJ whole genome shotgun (WGS) entry which is preliminary data.</text>
</comment>
<feature type="region of interest" description="Disordered" evidence="1">
    <location>
        <begin position="13"/>
        <end position="86"/>
    </location>
</feature>
<dbReference type="Proteomes" id="UP000728185">
    <property type="component" value="Unassembled WGS sequence"/>
</dbReference>
<feature type="compositionally biased region" description="Basic and acidic residues" evidence="1">
    <location>
        <begin position="41"/>
        <end position="51"/>
    </location>
</feature>
<feature type="compositionally biased region" description="Polar residues" evidence="1">
    <location>
        <begin position="76"/>
        <end position="86"/>
    </location>
</feature>
<feature type="region of interest" description="Disordered" evidence="1">
    <location>
        <begin position="334"/>
        <end position="369"/>
    </location>
</feature>
<keyword evidence="3" id="KW-1185">Reference proteome</keyword>
<name>A0A8E0S666_9TREM</name>
<feature type="compositionally biased region" description="Polar residues" evidence="1">
    <location>
        <begin position="302"/>
        <end position="322"/>
    </location>
</feature>
<dbReference type="EMBL" id="LUCM01001962">
    <property type="protein sequence ID" value="KAA0198058.1"/>
    <property type="molecule type" value="Genomic_DNA"/>
</dbReference>
<feature type="region of interest" description="Disordered" evidence="1">
    <location>
        <begin position="148"/>
        <end position="211"/>
    </location>
</feature>
<evidence type="ECO:0000313" key="2">
    <source>
        <dbReference type="EMBL" id="KAA0198058.1"/>
    </source>
</evidence>
<accession>A0A8E0S666</accession>
<dbReference type="OrthoDB" id="10475251at2759"/>
<feature type="compositionally biased region" description="Basic and acidic residues" evidence="1">
    <location>
        <begin position="18"/>
        <end position="30"/>
    </location>
</feature>
<evidence type="ECO:0000313" key="3">
    <source>
        <dbReference type="Proteomes" id="UP000728185"/>
    </source>
</evidence>
<organism evidence="2 3">
    <name type="scientific">Fasciolopsis buskii</name>
    <dbReference type="NCBI Taxonomy" id="27845"/>
    <lineage>
        <taxon>Eukaryota</taxon>
        <taxon>Metazoa</taxon>
        <taxon>Spiralia</taxon>
        <taxon>Lophotrochozoa</taxon>
        <taxon>Platyhelminthes</taxon>
        <taxon>Trematoda</taxon>
        <taxon>Digenea</taxon>
        <taxon>Plagiorchiida</taxon>
        <taxon>Echinostomata</taxon>
        <taxon>Echinostomatoidea</taxon>
        <taxon>Fasciolidae</taxon>
        <taxon>Fasciolopsis</taxon>
    </lineage>
</organism>
<dbReference type="AlphaFoldDB" id="A0A8E0S666"/>
<feature type="compositionally biased region" description="Basic and acidic residues" evidence="1">
    <location>
        <begin position="197"/>
        <end position="211"/>
    </location>
</feature>